<evidence type="ECO:0000256" key="10">
    <source>
        <dbReference type="SAM" id="Phobius"/>
    </source>
</evidence>
<feature type="transmembrane region" description="Helical" evidence="10">
    <location>
        <begin position="20"/>
        <end position="44"/>
    </location>
</feature>
<dbReference type="FunFam" id="1.20.1070.10:FF:000268">
    <property type="entry name" value="Putative olfactory receptor 2I1"/>
    <property type="match status" value="1"/>
</dbReference>
<keyword evidence="7 10" id="KW-0472">Membrane</keyword>
<evidence type="ECO:0000256" key="6">
    <source>
        <dbReference type="ARBA" id="ARBA00023040"/>
    </source>
</evidence>
<dbReference type="PRINTS" id="PR00237">
    <property type="entry name" value="GPCRRHODOPSN"/>
</dbReference>
<evidence type="ECO:0000256" key="3">
    <source>
        <dbReference type="ARBA" id="ARBA00022692"/>
    </source>
</evidence>
<feature type="transmembrane region" description="Helical" evidence="10">
    <location>
        <begin position="198"/>
        <end position="219"/>
    </location>
</feature>
<feature type="transmembrane region" description="Helical" evidence="10">
    <location>
        <begin position="269"/>
        <end position="286"/>
    </location>
</feature>
<dbReference type="PRINTS" id="PR00245">
    <property type="entry name" value="OLFACTORYR"/>
</dbReference>
<dbReference type="PROSITE" id="PS50262">
    <property type="entry name" value="G_PROTEIN_RECEP_F1_2"/>
    <property type="match status" value="1"/>
</dbReference>
<dbReference type="InterPro" id="IPR017452">
    <property type="entry name" value="GPCR_Rhodpsn_7TM"/>
</dbReference>
<keyword evidence="13" id="KW-1185">Reference proteome</keyword>
<protein>
    <recommendedName>
        <fullName evidence="11">G-protein coupled receptors family 1 profile domain-containing protein</fullName>
    </recommendedName>
</protein>
<comment type="caution">
    <text evidence="12">The sequence shown here is derived from an EMBL/GenBank/DDBJ whole genome shotgun (WGS) entry which is preliminary data.</text>
</comment>
<gene>
    <name evidence="12" type="ORF">GDO54_017480</name>
</gene>
<evidence type="ECO:0000256" key="4">
    <source>
        <dbReference type="ARBA" id="ARBA00022725"/>
    </source>
</evidence>
<keyword evidence="8" id="KW-0675">Receptor</keyword>
<dbReference type="Proteomes" id="UP001181693">
    <property type="component" value="Unassembled WGS sequence"/>
</dbReference>
<keyword evidence="6" id="KW-0297">G-protein coupled receptor</keyword>
<name>A0AAV3ABP4_PYXAD</name>
<dbReference type="InterPro" id="IPR000725">
    <property type="entry name" value="Olfact_rcpt"/>
</dbReference>
<dbReference type="InterPro" id="IPR000276">
    <property type="entry name" value="GPCR_Rhodpsn"/>
</dbReference>
<dbReference type="CDD" id="cd13954">
    <property type="entry name" value="7tmA_OR"/>
    <property type="match status" value="1"/>
</dbReference>
<evidence type="ECO:0000256" key="5">
    <source>
        <dbReference type="ARBA" id="ARBA00022989"/>
    </source>
</evidence>
<dbReference type="InterPro" id="IPR050516">
    <property type="entry name" value="Olfactory_GPCR"/>
</dbReference>
<feature type="transmembrane region" description="Helical" evidence="10">
    <location>
        <begin position="133"/>
        <end position="155"/>
    </location>
</feature>
<reference evidence="12" key="1">
    <citation type="thesis" date="2020" institute="ProQuest LLC" country="789 East Eisenhower Parkway, Ann Arbor, MI, USA">
        <title>Comparative Genomics and Chromosome Evolution.</title>
        <authorList>
            <person name="Mudd A.B."/>
        </authorList>
    </citation>
    <scope>NUCLEOTIDE SEQUENCE</scope>
    <source>
        <strain evidence="12">1538</strain>
        <tissue evidence="12">Blood</tissue>
    </source>
</reference>
<proteinExistence type="predicted"/>
<evidence type="ECO:0000256" key="2">
    <source>
        <dbReference type="ARBA" id="ARBA00022475"/>
    </source>
</evidence>
<evidence type="ECO:0000256" key="9">
    <source>
        <dbReference type="ARBA" id="ARBA00023224"/>
    </source>
</evidence>
<dbReference type="GO" id="GO:0005886">
    <property type="term" value="C:plasma membrane"/>
    <property type="evidence" value="ECO:0007669"/>
    <property type="project" value="UniProtKB-SubCell"/>
</dbReference>
<evidence type="ECO:0000256" key="8">
    <source>
        <dbReference type="ARBA" id="ARBA00023170"/>
    </source>
</evidence>
<feature type="transmembrane region" description="Helical" evidence="10">
    <location>
        <begin position="231"/>
        <end position="249"/>
    </location>
</feature>
<comment type="subcellular location">
    <subcellularLocation>
        <location evidence="1">Cell membrane</location>
        <topology evidence="1">Multi-pass membrane protein</topology>
    </subcellularLocation>
</comment>
<evidence type="ECO:0000259" key="11">
    <source>
        <dbReference type="PROSITE" id="PS50262"/>
    </source>
</evidence>
<dbReference type="Pfam" id="PF13853">
    <property type="entry name" value="7tm_4"/>
    <property type="match status" value="1"/>
</dbReference>
<accession>A0AAV3ABP4</accession>
<dbReference type="GO" id="GO:0004984">
    <property type="term" value="F:olfactory receptor activity"/>
    <property type="evidence" value="ECO:0007669"/>
    <property type="project" value="InterPro"/>
</dbReference>
<dbReference type="Gene3D" id="1.20.1070.10">
    <property type="entry name" value="Rhodopsin 7-helix transmembrane proteins"/>
    <property type="match status" value="1"/>
</dbReference>
<sequence>MVTFFIIKGISDVPELQTPIFLLVLLIYLLTLGGNITIILLVFLDCHLHTPMYFFLANLSLNDICNTTVTLHKVLLIGLTGDQEISYVSCIAQIYFFGSFVSDELLFLAAMSYDRYVAICNPLRYTVIMNHKICALLASFCWVLGFIEILPYAVLVAGFSCYRSNVVDHFFCDLVPVIKLSCSNTSVLKTLFIVEGTFLLVLGPLVLTVLSYIFIISTIIKIRTSTGRRKAFYTCSSHLTVVILLYITLSYQYPRPLSADSLEYNKLLSLFNTAAVPILNPFIYSLKNKDVKSALKKRLWFLRVKK</sequence>
<feature type="domain" description="G-protein coupled receptors family 1 profile" evidence="11">
    <location>
        <begin position="34"/>
        <end position="284"/>
    </location>
</feature>
<evidence type="ECO:0000256" key="7">
    <source>
        <dbReference type="ARBA" id="ARBA00023136"/>
    </source>
</evidence>
<keyword evidence="4" id="KW-0552">Olfaction</keyword>
<keyword evidence="5 10" id="KW-1133">Transmembrane helix</keyword>
<dbReference type="PANTHER" id="PTHR26452">
    <property type="entry name" value="OLFACTORY RECEPTOR"/>
    <property type="match status" value="1"/>
</dbReference>
<dbReference type="AlphaFoldDB" id="A0AAV3ABP4"/>
<dbReference type="GO" id="GO:0004930">
    <property type="term" value="F:G protein-coupled receptor activity"/>
    <property type="evidence" value="ECO:0007669"/>
    <property type="project" value="UniProtKB-KW"/>
</dbReference>
<dbReference type="EMBL" id="DYDO01000007">
    <property type="protein sequence ID" value="DBA20730.1"/>
    <property type="molecule type" value="Genomic_DNA"/>
</dbReference>
<keyword evidence="2" id="KW-1003">Cell membrane</keyword>
<evidence type="ECO:0000313" key="12">
    <source>
        <dbReference type="EMBL" id="DBA20730.1"/>
    </source>
</evidence>
<evidence type="ECO:0000256" key="1">
    <source>
        <dbReference type="ARBA" id="ARBA00004651"/>
    </source>
</evidence>
<keyword evidence="9" id="KW-0807">Transducer</keyword>
<keyword evidence="3 10" id="KW-0812">Transmembrane</keyword>
<dbReference type="SUPFAM" id="SSF81321">
    <property type="entry name" value="Family A G protein-coupled receptor-like"/>
    <property type="match status" value="1"/>
</dbReference>
<evidence type="ECO:0000313" key="13">
    <source>
        <dbReference type="Proteomes" id="UP001181693"/>
    </source>
</evidence>
<keyword evidence="4" id="KW-0716">Sensory transduction</keyword>
<organism evidence="12 13">
    <name type="scientific">Pyxicephalus adspersus</name>
    <name type="common">African bullfrog</name>
    <dbReference type="NCBI Taxonomy" id="30357"/>
    <lineage>
        <taxon>Eukaryota</taxon>
        <taxon>Metazoa</taxon>
        <taxon>Chordata</taxon>
        <taxon>Craniata</taxon>
        <taxon>Vertebrata</taxon>
        <taxon>Euteleostomi</taxon>
        <taxon>Amphibia</taxon>
        <taxon>Batrachia</taxon>
        <taxon>Anura</taxon>
        <taxon>Neobatrachia</taxon>
        <taxon>Ranoidea</taxon>
        <taxon>Pyxicephalidae</taxon>
        <taxon>Pyxicephalinae</taxon>
        <taxon>Pyxicephalus</taxon>
    </lineage>
</organism>